<comment type="caution">
    <text evidence="2">Lacks conserved residue(s) required for the propagation of feature annotation.</text>
</comment>
<dbReference type="Pfam" id="PF13374">
    <property type="entry name" value="TPR_10"/>
    <property type="match status" value="1"/>
</dbReference>
<dbReference type="Gene3D" id="3.40.1090.10">
    <property type="entry name" value="Cytosolic phospholipase A2 catalytic domain"/>
    <property type="match status" value="1"/>
</dbReference>
<dbReference type="STRING" id="77044.A0A1W2TSG7"/>
<dbReference type="Proteomes" id="UP000054516">
    <property type="component" value="Unassembled WGS sequence"/>
</dbReference>
<feature type="active site" description="Nucleophile" evidence="2">
    <location>
        <position position="60"/>
    </location>
</feature>
<feature type="short sequence motif" description="GXGXXG" evidence="2">
    <location>
        <begin position="18"/>
        <end position="23"/>
    </location>
</feature>
<evidence type="ECO:0000256" key="1">
    <source>
        <dbReference type="ARBA" id="ARBA00023098"/>
    </source>
</evidence>
<dbReference type="InterPro" id="IPR053137">
    <property type="entry name" value="NLR-like"/>
</dbReference>
<dbReference type="InterPro" id="IPR027417">
    <property type="entry name" value="P-loop_NTPase"/>
</dbReference>
<accession>A0A1W2TSG7</accession>
<dbReference type="InterPro" id="IPR011990">
    <property type="entry name" value="TPR-like_helical_dom_sf"/>
</dbReference>
<proteinExistence type="predicted"/>
<dbReference type="PROSITE" id="PS51635">
    <property type="entry name" value="PNPLA"/>
    <property type="match status" value="1"/>
</dbReference>
<gene>
    <name evidence="4" type="ORF">SAMD00023353_6200490</name>
</gene>
<dbReference type="InterPro" id="IPR002641">
    <property type="entry name" value="PNPLA_dom"/>
</dbReference>
<evidence type="ECO:0000313" key="4">
    <source>
        <dbReference type="EMBL" id="GAP91468.1"/>
    </source>
</evidence>
<dbReference type="InterPro" id="IPR002182">
    <property type="entry name" value="NB-ARC"/>
</dbReference>
<dbReference type="GO" id="GO:0046486">
    <property type="term" value="P:glycerolipid metabolic process"/>
    <property type="evidence" value="ECO:0007669"/>
    <property type="project" value="UniProtKB-ARBA"/>
</dbReference>
<keyword evidence="5" id="KW-1185">Reference proteome</keyword>
<dbReference type="Gene3D" id="1.25.40.10">
    <property type="entry name" value="Tetratricopeptide repeat domain"/>
    <property type="match status" value="2"/>
</dbReference>
<protein>
    <submittedName>
        <fullName evidence="4">Putative acyl transferase acyl hydrolase lysophospholipase</fullName>
    </submittedName>
</protein>
<keyword evidence="4" id="KW-0808">Transferase</keyword>
<evidence type="ECO:0000259" key="3">
    <source>
        <dbReference type="PROSITE" id="PS51635"/>
    </source>
</evidence>
<dbReference type="CDD" id="cd07216">
    <property type="entry name" value="Pat17_PNPLA8_PNPLA9_like3"/>
    <property type="match status" value="1"/>
</dbReference>
<feature type="domain" description="PNPLA" evidence="3">
    <location>
        <begin position="14"/>
        <end position="232"/>
    </location>
</feature>
<dbReference type="GO" id="GO:0016740">
    <property type="term" value="F:transferase activity"/>
    <property type="evidence" value="ECO:0007669"/>
    <property type="project" value="UniProtKB-KW"/>
</dbReference>
<evidence type="ECO:0000256" key="2">
    <source>
        <dbReference type="PROSITE-ProRule" id="PRU01161"/>
    </source>
</evidence>
<dbReference type="SUPFAM" id="SSF52151">
    <property type="entry name" value="FabD/lysophospholipase-like"/>
    <property type="match status" value="1"/>
</dbReference>
<reference evidence="4" key="1">
    <citation type="submission" date="2016-03" db="EMBL/GenBank/DDBJ databases">
        <title>Draft genome sequence of Rosellinia necatrix.</title>
        <authorList>
            <person name="Kanematsu S."/>
        </authorList>
    </citation>
    <scope>NUCLEOTIDE SEQUENCE [LARGE SCALE GENOMIC DNA]</scope>
    <source>
        <strain evidence="4">W97</strain>
    </source>
</reference>
<name>A0A1W2TSG7_ROSNE</name>
<dbReference type="InterPro" id="IPR019734">
    <property type="entry name" value="TPR_rpt"/>
</dbReference>
<feature type="short sequence motif" description="GXSXG" evidence="2">
    <location>
        <begin position="58"/>
        <end position="62"/>
    </location>
</feature>
<keyword evidence="2 4" id="KW-0378">Hydrolase</keyword>
<keyword evidence="1 2" id="KW-0443">Lipid metabolism</keyword>
<dbReference type="PANTHER" id="PTHR46082:SF6">
    <property type="entry name" value="AAA+ ATPASE DOMAIN-CONTAINING PROTEIN-RELATED"/>
    <property type="match status" value="1"/>
</dbReference>
<dbReference type="OrthoDB" id="1658288at2759"/>
<dbReference type="EMBL" id="DF977507">
    <property type="protein sequence ID" value="GAP91468.1"/>
    <property type="molecule type" value="Genomic_DNA"/>
</dbReference>
<evidence type="ECO:0000313" key="5">
    <source>
        <dbReference type="Proteomes" id="UP000054516"/>
    </source>
</evidence>
<dbReference type="SUPFAM" id="SSF52540">
    <property type="entry name" value="P-loop containing nucleoside triphosphate hydrolases"/>
    <property type="match status" value="1"/>
</dbReference>
<feature type="active site" description="Proton acceptor" evidence="2">
    <location>
        <position position="219"/>
    </location>
</feature>
<dbReference type="Pfam" id="PF01734">
    <property type="entry name" value="Patatin"/>
    <property type="match status" value="1"/>
</dbReference>
<dbReference type="Pfam" id="PF13424">
    <property type="entry name" value="TPR_12"/>
    <property type="match status" value="4"/>
</dbReference>
<dbReference type="AlphaFoldDB" id="A0A1W2TSG7"/>
<dbReference type="SUPFAM" id="SSF48452">
    <property type="entry name" value="TPR-like"/>
    <property type="match status" value="2"/>
</dbReference>
<organism evidence="4">
    <name type="scientific">Rosellinia necatrix</name>
    <name type="common">White root-rot fungus</name>
    <dbReference type="NCBI Taxonomy" id="77044"/>
    <lineage>
        <taxon>Eukaryota</taxon>
        <taxon>Fungi</taxon>
        <taxon>Dikarya</taxon>
        <taxon>Ascomycota</taxon>
        <taxon>Pezizomycotina</taxon>
        <taxon>Sordariomycetes</taxon>
        <taxon>Xylariomycetidae</taxon>
        <taxon>Xylariales</taxon>
        <taxon>Xylariaceae</taxon>
        <taxon>Rosellinia</taxon>
    </lineage>
</organism>
<dbReference type="GO" id="GO:0016787">
    <property type="term" value="F:hydrolase activity"/>
    <property type="evidence" value="ECO:0007669"/>
    <property type="project" value="UniProtKB-UniRule"/>
</dbReference>
<sequence>MGEPETSVSQIKILSLDGGGVRGKSSLLILERIMETIKETRGLESVPRPCDHFDLIGGTSTGGIIAIMLGRLGMTVDECIRAYDQVAEAAFTPKRTLLSRIPAAPRGVYSAQALERAIKQTVRRFCAESQCVDKRRRDQPTVDSCPHEDAVFRNTSCTKTVVLAVTKDNVDAAPHLFTTYGTSTGYRNCTIWQVARATSAATTFFKSIKVGRDNVEFIDAGFGHNNPCEVLIEEAQRQFPARHYWQALSIGTGLGSVVTIKDSRWAILEALKKMASSSTMVATRLNNKYRGSDQYYRFNVERGLDDIKLSDWDKASRISAHTDNYLTDNRDAIRIFVDKFINCPQICKGATDLQSTTASGLASCYIPLPRNENFVGRTKTLQQLAQTLFTQGRHKRVCLSGLGGVGKTQIALKIAYEAKDTRGLLVIWLPAASDATFRQACTDSLKRLDIQLKEDVDHRVLLRDHLNSDKAGEWVLVIDNIDATDILLGSEDQPVGISDFLPDSDNGSILFTTRSSDIASMVAGSNVVQLKEMDPEEARQYLETKIQIDEARDGTAAVTLLNQLTYLPLAITQAAAFISRNKIPIQRYLELLHETESGKVDLVSWEFYDGNRYKDSQNAVALTWQISFREICKTDNTAAELLRFISRIEPKAIPRSMLPIQKSNFQLVNAIGTLIGYAFLDIRDGGKAYDMHSLVHLATRTWVKVQGCEEDVINGTVTHLATIFPIDDWENRHIWREYLPHALRVVRESSKQENTAKLGFWVGRCLMVDGRIQDAVELFEEVVSIQKTTLAKNHPHRLASQHTLAIAYKANGQVQQAVELLKEIVSIRKTTLAKDHPSRLASQHALAIAYQANGQVQQAVELLEEVVSIQKTTLAKDHPHRLASQHALAIAYQANGQVQQAVKLLEEVVFIEKTLAKDHPSRLASQHALAIAYQANGQVQQAVELLEEVVSIQKTLAKDHFNRLASQHTLAIAYQANGQVQQAVKLLEEVVSIRTALAKDHPDRLASQHALAMAYQANGQVQQAVKLLKEVVSIRTTLAKDHPDRLASQHVLAGAYEANGQVQQAVELLEEVVSIEKTLAKDHPSRLASQHELARAYQANGQVQQAVELLEEVVSIRKTTLSKDHPHRLASESLLRTVCLALESHN</sequence>
<dbReference type="GO" id="GO:0016042">
    <property type="term" value="P:lipid catabolic process"/>
    <property type="evidence" value="ECO:0007669"/>
    <property type="project" value="UniProtKB-UniRule"/>
</dbReference>
<dbReference type="PANTHER" id="PTHR46082">
    <property type="entry name" value="ATP/GTP-BINDING PROTEIN-RELATED"/>
    <property type="match status" value="1"/>
</dbReference>
<keyword evidence="2" id="KW-0442">Lipid degradation</keyword>
<dbReference type="SMART" id="SM00028">
    <property type="entry name" value="TPR"/>
    <property type="match status" value="9"/>
</dbReference>
<dbReference type="OMA" id="CIRAYDQ"/>
<dbReference type="Pfam" id="PF00931">
    <property type="entry name" value="NB-ARC"/>
    <property type="match status" value="1"/>
</dbReference>
<dbReference type="InterPro" id="IPR016035">
    <property type="entry name" value="Acyl_Trfase/lysoPLipase"/>
</dbReference>
<dbReference type="GO" id="GO:0043531">
    <property type="term" value="F:ADP binding"/>
    <property type="evidence" value="ECO:0007669"/>
    <property type="project" value="InterPro"/>
</dbReference>